<dbReference type="HOGENOM" id="CLU_977049_0_0_1"/>
<evidence type="ECO:0000313" key="1">
    <source>
        <dbReference type="EMBL" id="GAC95388.1"/>
    </source>
</evidence>
<dbReference type="AlphaFoldDB" id="R9P224"/>
<dbReference type="EMBL" id="DF238793">
    <property type="protein sequence ID" value="GAC95388.1"/>
    <property type="molecule type" value="Genomic_DNA"/>
</dbReference>
<sequence>MSILIPHFDNYRSDPVTLSGNLLTTAPASDADDTSDPAHYLVRKPTFSANLPSPSVYTYVSFRSSRMRTPDDPSSPHLLTLHFGQARPTHTVWVIFTVSPCDMRYDTHFLSRPTSIQHHFFQEHPGHNPHFSPLLSFYGNCIPCHSVPESDTLSTSLAVLERERMMQLGRLPLALRTADRSSTFTLQTAQRSSTMMLPCLAIGGPSSDVPLCGGSNVYAASSAQKSHHSCIPLLYALRRLSETLPCRGPKTFPHNFFLYTAGGTYKQKQLLRRVAGTVKRPQELA</sequence>
<dbReference type="Proteomes" id="UP000014071">
    <property type="component" value="Unassembled WGS sequence"/>
</dbReference>
<accession>R9P224</accession>
<proteinExistence type="predicted"/>
<dbReference type="RefSeq" id="XP_012188975.1">
    <property type="nucleotide sequence ID" value="XM_012333585.1"/>
</dbReference>
<keyword evidence="2" id="KW-1185">Reference proteome</keyword>
<dbReference type="GeneID" id="24108254"/>
<protein>
    <submittedName>
        <fullName evidence="1">Uncharacterized protein</fullName>
    </submittedName>
</protein>
<name>R9P224_PSEHS</name>
<gene>
    <name evidence="1" type="ORF">PHSY_002963</name>
</gene>
<evidence type="ECO:0000313" key="2">
    <source>
        <dbReference type="Proteomes" id="UP000014071"/>
    </source>
</evidence>
<reference evidence="2" key="1">
    <citation type="journal article" date="2013" name="Genome Announc.">
        <title>Draft genome sequence of the basidiomycetous yeast-like fungus Pseudozyma hubeiensis SY62, which produces an abundant amount of the biosurfactant mannosylerythritol lipids.</title>
        <authorList>
            <person name="Konishi M."/>
            <person name="Hatada Y."/>
            <person name="Horiuchi J."/>
        </authorList>
    </citation>
    <scope>NUCLEOTIDE SEQUENCE [LARGE SCALE GENOMIC DNA]</scope>
    <source>
        <strain evidence="2">SY62</strain>
    </source>
</reference>
<organism evidence="1 2">
    <name type="scientific">Pseudozyma hubeiensis (strain SY62)</name>
    <name type="common">Yeast</name>
    <dbReference type="NCBI Taxonomy" id="1305764"/>
    <lineage>
        <taxon>Eukaryota</taxon>
        <taxon>Fungi</taxon>
        <taxon>Dikarya</taxon>
        <taxon>Basidiomycota</taxon>
        <taxon>Ustilaginomycotina</taxon>
        <taxon>Ustilaginomycetes</taxon>
        <taxon>Ustilaginales</taxon>
        <taxon>Ustilaginaceae</taxon>
        <taxon>Pseudozyma</taxon>
    </lineage>
</organism>